<dbReference type="OrthoDB" id="5288828at2759"/>
<evidence type="ECO:0000259" key="2">
    <source>
        <dbReference type="Pfam" id="PF10056"/>
    </source>
</evidence>
<evidence type="ECO:0000256" key="1">
    <source>
        <dbReference type="SAM" id="MobiDB-lite"/>
    </source>
</evidence>
<feature type="compositionally biased region" description="Basic and acidic residues" evidence="1">
    <location>
        <begin position="530"/>
        <end position="543"/>
    </location>
</feature>
<organism evidence="3 4">
    <name type="scientific">Talaromyces rugulosus</name>
    <name type="common">Penicillium rugulosum</name>
    <dbReference type="NCBI Taxonomy" id="121627"/>
    <lineage>
        <taxon>Eukaryota</taxon>
        <taxon>Fungi</taxon>
        <taxon>Dikarya</taxon>
        <taxon>Ascomycota</taxon>
        <taxon>Pezizomycotina</taxon>
        <taxon>Eurotiomycetes</taxon>
        <taxon>Eurotiomycetidae</taxon>
        <taxon>Eurotiales</taxon>
        <taxon>Trichocomaceae</taxon>
        <taxon>Talaromyces</taxon>
        <taxon>Talaromyces sect. Islandici</taxon>
    </lineage>
</organism>
<feature type="region of interest" description="Disordered" evidence="1">
    <location>
        <begin position="499"/>
        <end position="579"/>
    </location>
</feature>
<feature type="compositionally biased region" description="Polar residues" evidence="1">
    <location>
        <begin position="565"/>
        <end position="576"/>
    </location>
</feature>
<dbReference type="PANTHER" id="PTHR38113">
    <property type="match status" value="1"/>
</dbReference>
<evidence type="ECO:0000313" key="4">
    <source>
        <dbReference type="Proteomes" id="UP000509510"/>
    </source>
</evidence>
<feature type="compositionally biased region" description="Polar residues" evidence="1">
    <location>
        <begin position="514"/>
        <end position="529"/>
    </location>
</feature>
<dbReference type="InterPro" id="IPR018744">
    <property type="entry name" value="DUF2293"/>
</dbReference>
<dbReference type="AlphaFoldDB" id="A0A7H8QRJ1"/>
<dbReference type="RefSeq" id="XP_035342634.1">
    <property type="nucleotide sequence ID" value="XM_035486741.1"/>
</dbReference>
<name>A0A7H8QRJ1_TALRU</name>
<dbReference type="PANTHER" id="PTHR38113:SF1">
    <property type="entry name" value="DUF2293 DOMAIN-CONTAINING PROTEIN"/>
    <property type="match status" value="1"/>
</dbReference>
<protein>
    <recommendedName>
        <fullName evidence="2">DUF2293 domain-containing protein</fullName>
    </recommendedName>
</protein>
<feature type="region of interest" description="Disordered" evidence="1">
    <location>
        <begin position="263"/>
        <end position="283"/>
    </location>
</feature>
<dbReference type="Pfam" id="PF10056">
    <property type="entry name" value="DUF2293"/>
    <property type="match status" value="1"/>
</dbReference>
<evidence type="ECO:0000313" key="3">
    <source>
        <dbReference type="EMBL" id="QKX56456.1"/>
    </source>
</evidence>
<gene>
    <name evidence="3" type="ORF">TRUGW13939_03561</name>
</gene>
<feature type="region of interest" description="Disordered" evidence="1">
    <location>
        <begin position="748"/>
        <end position="801"/>
    </location>
</feature>
<proteinExistence type="predicted"/>
<sequence>MTRIQRQPSAARAQNGLARAKFRKHKVIMESITQKRKKLRSIIYFEAEAPPGYTFISAGNPKFTSVCKEMCRKHGLQVFAVTTTPHQNTHGLSQQVHRVGYHFPSTVVATACMELGFHLTEKGNVLSIDNFNTASASCRSEAEFSQTIIDKEARDVIRDLFPNIPDDDTDQIIKTAFQKGQRKVGTAAELPLARRAQLAVVAHIRHIYTEYDQLLKKTSFQEARRRVEDSTLERLVQWRGEDENGMPELEDVFREVIIISDDEDEDDEGSHSSHSSEFETINRDPSVEILSSKVITDRLEAAGEKDTNLVTTPLESTGTGEFTGRYTIVQRVPAQKFNKSKVDRRGFNRYQAWDRAMGRYREGKSTQGHKHDPFVNHGVSREGNIGQRPLNDAADERLKRHHIPIESPPLPRHQAPDILHFPDGSIFSKIPPSIPEERVAHPANFPPKPLFVAGPRFPSHRHDENPRKRIHPSGILATNYDRDNSSFQDNTILTSIEHPEFLNTERPPVRSRANDSTHAQRGTYDNSTTARERPFEDLSRRIDVINLDDDSSDHPKRRRLEPRHSLSSIRRPSSCGNDDLFQRVEKPQLDPRRYVGPILDDNAMYRVPAISREATLLTRGNSEQTVHTISRSRLSLERPSMEVIREPSENFHREDGLHIVNPRLDTHRPNKVLVPRNNGYMVEPSRTTTNRETHRLYRPSPGHGSDSSGWWAKANSYETQREIINNEDPLRAGNVHSSQLHPIWPQLGERNQLGVPHNQVDSRSTSRSSKDPGTRDWTPPASHQLHSPRPTSQNSVFVTQKKKDTLPVSAIRRYEVQLEKSRNY</sequence>
<dbReference type="Proteomes" id="UP000509510">
    <property type="component" value="Chromosome II"/>
</dbReference>
<dbReference type="EMBL" id="CP055899">
    <property type="protein sequence ID" value="QKX56456.1"/>
    <property type="molecule type" value="Genomic_DNA"/>
</dbReference>
<feature type="compositionally biased region" description="Basic and acidic residues" evidence="1">
    <location>
        <begin position="269"/>
        <end position="283"/>
    </location>
</feature>
<feature type="domain" description="DUF2293" evidence="2">
    <location>
        <begin position="157"/>
        <end position="239"/>
    </location>
</feature>
<dbReference type="KEGG" id="trg:TRUGW13939_03561"/>
<dbReference type="GeneID" id="55991064"/>
<accession>A0A7H8QRJ1</accession>
<feature type="compositionally biased region" description="Polar residues" evidence="1">
    <location>
        <begin position="789"/>
        <end position="798"/>
    </location>
</feature>
<feature type="region of interest" description="Disordered" evidence="1">
    <location>
        <begin position="676"/>
        <end position="711"/>
    </location>
</feature>
<feature type="region of interest" description="Disordered" evidence="1">
    <location>
        <begin position="362"/>
        <end position="388"/>
    </location>
</feature>
<reference evidence="4" key="1">
    <citation type="submission" date="2020-06" db="EMBL/GenBank/DDBJ databases">
        <title>A chromosome-scale genome assembly of Talaromyces rugulosus W13939.</title>
        <authorList>
            <person name="Wang B."/>
            <person name="Guo L."/>
            <person name="Ye K."/>
            <person name="Wang L."/>
        </authorList>
    </citation>
    <scope>NUCLEOTIDE SEQUENCE [LARGE SCALE GENOMIC DNA]</scope>
    <source>
        <strain evidence="4">W13939</strain>
    </source>
</reference>
<keyword evidence="4" id="KW-1185">Reference proteome</keyword>
<feature type="compositionally biased region" description="Basic and acidic residues" evidence="1">
    <location>
        <begin position="362"/>
        <end position="374"/>
    </location>
</feature>